<evidence type="ECO:0008006" key="3">
    <source>
        <dbReference type="Google" id="ProtNLM"/>
    </source>
</evidence>
<dbReference type="RefSeq" id="WP_258844132.1">
    <property type="nucleotide sequence ID" value="NZ_JANUGX010000003.1"/>
</dbReference>
<sequence>MAFNLFDSKGTPIENQRYTWRDMVRKPLSKLDDDAFTRVRVIIMNGIEIEALRFSHSMARHQRELRLPLALVRRSEQHQATMINWLLGPDHSPLETTIAYEQVAIELTAAVAQREPDAYLAQCYRYGLLEDFDHIYRYAALLDRLEGKDANNIIQSYTDIVPGRPTWEHHRHPEDDLRNPYDRRTAHMLSKMHALTITATEQQTHNYYMNVGPLFSDPIARQLYAEIASVEEQHVTQYESMLDPDESWLEKWVLHEANECYNYYSMVASEPNRDIKAIWERFLDYELGHFHLAAELFQKYEGRDVAEIITGAFDSPIELKPQRDFYRQVLAEEVDLRADGPNYVPKEYEPQRSKDYRAMLHGDGEPSAPISAGYVWAPGTELMHRGAASGATIPTGTMAAAQIPASGVTRH</sequence>
<evidence type="ECO:0000313" key="1">
    <source>
        <dbReference type="EMBL" id="MCS0588368.1"/>
    </source>
</evidence>
<protein>
    <recommendedName>
        <fullName evidence="3">Ferritin-like domain-containing protein</fullName>
    </recommendedName>
</protein>
<organism evidence="1 2">
    <name type="scientific">Massilia norwichensis</name>
    <dbReference type="NCBI Taxonomy" id="1442366"/>
    <lineage>
        <taxon>Bacteria</taxon>
        <taxon>Pseudomonadati</taxon>
        <taxon>Pseudomonadota</taxon>
        <taxon>Betaproteobacteria</taxon>
        <taxon>Burkholderiales</taxon>
        <taxon>Oxalobacteraceae</taxon>
        <taxon>Telluria group</taxon>
        <taxon>Massilia</taxon>
    </lineage>
</organism>
<reference evidence="1 2" key="1">
    <citation type="submission" date="2022-08" db="EMBL/GenBank/DDBJ databases">
        <title>Reclassification of Massilia species as members of the genera Telluria, Duganella, Pseudoduganella, Mokoshia gen. nov. and Zemynaea gen. nov. using orthogonal and non-orthogonal genome-based approaches.</title>
        <authorList>
            <person name="Bowman J.P."/>
        </authorList>
    </citation>
    <scope>NUCLEOTIDE SEQUENCE [LARGE SCALE GENOMIC DNA]</scope>
    <source>
        <strain evidence="1 2">LMG 28164</strain>
    </source>
</reference>
<dbReference type="EMBL" id="JANUGX010000003">
    <property type="protein sequence ID" value="MCS0588368.1"/>
    <property type="molecule type" value="Genomic_DNA"/>
</dbReference>
<name>A0ABT2A2G2_9BURK</name>
<accession>A0ABT2A2G2</accession>
<evidence type="ECO:0000313" key="2">
    <source>
        <dbReference type="Proteomes" id="UP001205560"/>
    </source>
</evidence>
<gene>
    <name evidence="1" type="ORF">NX782_04035</name>
</gene>
<keyword evidence="2" id="KW-1185">Reference proteome</keyword>
<dbReference type="Proteomes" id="UP001205560">
    <property type="component" value="Unassembled WGS sequence"/>
</dbReference>
<dbReference type="SUPFAM" id="SSF47240">
    <property type="entry name" value="Ferritin-like"/>
    <property type="match status" value="2"/>
</dbReference>
<dbReference type="InterPro" id="IPR009078">
    <property type="entry name" value="Ferritin-like_SF"/>
</dbReference>
<comment type="caution">
    <text evidence="1">The sequence shown here is derived from an EMBL/GenBank/DDBJ whole genome shotgun (WGS) entry which is preliminary data.</text>
</comment>
<proteinExistence type="predicted"/>